<proteinExistence type="predicted"/>
<dbReference type="EMBL" id="JAGTUF010000039">
    <property type="protein sequence ID" value="MBR9973889.1"/>
    <property type="molecule type" value="Genomic_DNA"/>
</dbReference>
<comment type="caution">
    <text evidence="1">The sequence shown here is derived from an EMBL/GenBank/DDBJ whole genome shotgun (WGS) entry which is preliminary data.</text>
</comment>
<evidence type="ECO:0000313" key="1">
    <source>
        <dbReference type="EMBL" id="MBR9973889.1"/>
    </source>
</evidence>
<protein>
    <submittedName>
        <fullName evidence="1">LacI family DNA-binding transcriptional regulator</fullName>
    </submittedName>
</protein>
<dbReference type="SUPFAM" id="SSF53822">
    <property type="entry name" value="Periplasmic binding protein-like I"/>
    <property type="match status" value="1"/>
</dbReference>
<dbReference type="InterPro" id="IPR028082">
    <property type="entry name" value="Peripla_BP_I"/>
</dbReference>
<evidence type="ECO:0000313" key="2">
    <source>
        <dbReference type="Proteomes" id="UP000680714"/>
    </source>
</evidence>
<keyword evidence="1" id="KW-0238">DNA-binding</keyword>
<accession>A0ABS5IHI7</accession>
<reference evidence="1 2" key="1">
    <citation type="submission" date="2021-04" db="EMBL/GenBank/DDBJ databases">
        <title>Magnetospirillum sulfuroxidans sp. nov., a facultative chemolithoautotrophic sulfur-oxidizing alphaproteobacterium isolated from freshwater sediment and proposals for Paramagetospirillum gen. nov., and Magnetospirillaceae fam. nov.</title>
        <authorList>
            <person name="Koziaeva V."/>
            <person name="Geelhoed J.S."/>
            <person name="Sorokin D.Y."/>
            <person name="Grouzdev D.S."/>
        </authorList>
    </citation>
    <scope>NUCLEOTIDE SEQUENCE [LARGE SCALE GENOMIC DNA]</scope>
    <source>
        <strain evidence="1 2">J10</strain>
    </source>
</reference>
<dbReference type="Proteomes" id="UP000680714">
    <property type="component" value="Unassembled WGS sequence"/>
</dbReference>
<name>A0ABS5IHI7_9PROT</name>
<dbReference type="Gene3D" id="3.40.50.2300">
    <property type="match status" value="1"/>
</dbReference>
<keyword evidence="2" id="KW-1185">Reference proteome</keyword>
<sequence length="337" mass="37659">MKVVNPRSKYGNDMTPIVEKFITSASIRVLHSFAKSVGEKLNLFRKLSGDSFVAIVCGGDFDRVFFRELVAAILDECTTRKLVPIIIDTTRPNTLEFRLAGLETLGKALSGILYLPAASSAEGRRKMIDFIKRTSRPVVIVDKSNDSEFLDTKNVKFSHYDNYKLSEAMRSILDAHSKDESVYWVCHESPMSENGKIRYGSYANHFRGTISCDPIKSRDDSYRKSLMHMISTNETSKCMTFVCLNDDIALGVDDAAFALHTGVGGHIQELPHIRIWSYDCTRSLMERRKTGDLKFICGGTVQDVSELARDSLDKIASLSLSNSAFGNDLSPKQTIIL</sequence>
<organism evidence="1 2">
    <name type="scientific">Magnetospirillum sulfuroxidans</name>
    <dbReference type="NCBI Taxonomy" id="611300"/>
    <lineage>
        <taxon>Bacteria</taxon>
        <taxon>Pseudomonadati</taxon>
        <taxon>Pseudomonadota</taxon>
        <taxon>Alphaproteobacteria</taxon>
        <taxon>Rhodospirillales</taxon>
        <taxon>Rhodospirillaceae</taxon>
        <taxon>Magnetospirillum</taxon>
    </lineage>
</organism>
<gene>
    <name evidence="1" type="ORF">KEC16_19360</name>
</gene>
<dbReference type="GO" id="GO:0003677">
    <property type="term" value="F:DNA binding"/>
    <property type="evidence" value="ECO:0007669"/>
    <property type="project" value="UniProtKB-KW"/>
</dbReference>